<evidence type="ECO:0000313" key="3">
    <source>
        <dbReference type="Proteomes" id="UP000887013"/>
    </source>
</evidence>
<dbReference type="AlphaFoldDB" id="A0A8X6TEG5"/>
<name>A0A8X6TEG5_NEPPI</name>
<keyword evidence="3" id="KW-1185">Reference proteome</keyword>
<protein>
    <submittedName>
        <fullName evidence="2">Uncharacterized protein</fullName>
    </submittedName>
</protein>
<organism evidence="2 3">
    <name type="scientific">Nephila pilipes</name>
    <name type="common">Giant wood spider</name>
    <name type="synonym">Nephila maculata</name>
    <dbReference type="NCBI Taxonomy" id="299642"/>
    <lineage>
        <taxon>Eukaryota</taxon>
        <taxon>Metazoa</taxon>
        <taxon>Ecdysozoa</taxon>
        <taxon>Arthropoda</taxon>
        <taxon>Chelicerata</taxon>
        <taxon>Arachnida</taxon>
        <taxon>Araneae</taxon>
        <taxon>Araneomorphae</taxon>
        <taxon>Entelegynae</taxon>
        <taxon>Araneoidea</taxon>
        <taxon>Nephilidae</taxon>
        <taxon>Nephila</taxon>
    </lineage>
</organism>
<dbReference type="EMBL" id="BMAW01103144">
    <property type="protein sequence ID" value="GFT07730.1"/>
    <property type="molecule type" value="Genomic_DNA"/>
</dbReference>
<evidence type="ECO:0000256" key="1">
    <source>
        <dbReference type="SAM" id="MobiDB-lite"/>
    </source>
</evidence>
<reference evidence="2" key="1">
    <citation type="submission" date="2020-08" db="EMBL/GenBank/DDBJ databases">
        <title>Multicomponent nature underlies the extraordinary mechanical properties of spider dragline silk.</title>
        <authorList>
            <person name="Kono N."/>
            <person name="Nakamura H."/>
            <person name="Mori M."/>
            <person name="Yoshida Y."/>
            <person name="Ohtoshi R."/>
            <person name="Malay A.D."/>
            <person name="Moran D.A.P."/>
            <person name="Tomita M."/>
            <person name="Numata K."/>
            <person name="Arakawa K."/>
        </authorList>
    </citation>
    <scope>NUCLEOTIDE SEQUENCE</scope>
</reference>
<accession>A0A8X6TEG5</accession>
<comment type="caution">
    <text evidence="2">The sequence shown here is derived from an EMBL/GenBank/DDBJ whole genome shotgun (WGS) entry which is preliminary data.</text>
</comment>
<feature type="region of interest" description="Disordered" evidence="1">
    <location>
        <begin position="56"/>
        <end position="100"/>
    </location>
</feature>
<dbReference type="Proteomes" id="UP000887013">
    <property type="component" value="Unassembled WGS sequence"/>
</dbReference>
<gene>
    <name evidence="2" type="ORF">NPIL_573011</name>
</gene>
<proteinExistence type="predicted"/>
<feature type="compositionally biased region" description="Low complexity" evidence="1">
    <location>
        <begin position="64"/>
        <end position="73"/>
    </location>
</feature>
<evidence type="ECO:0000313" key="2">
    <source>
        <dbReference type="EMBL" id="GFT07730.1"/>
    </source>
</evidence>
<sequence length="100" mass="11052">MRTLGVVKGVLLPLTSRRFSRHVESMRACLAMRSFPRFLLLLWLLMVPAVLAARQDTKRKKTTIKTTTTTTTTARPVHLSRGSTSNKLPSPGEIHPGKGA</sequence>
<dbReference type="OrthoDB" id="10588419at2759"/>